<evidence type="ECO:0000313" key="3">
    <source>
        <dbReference type="RefSeq" id="XP_022089664.1"/>
    </source>
</evidence>
<proteinExistence type="predicted"/>
<keyword evidence="1" id="KW-1185">Reference proteome</keyword>
<dbReference type="RefSeq" id="XP_022089664.1">
    <property type="nucleotide sequence ID" value="XM_022233972.1"/>
</dbReference>
<organism evidence="1 2">
    <name type="scientific">Acanthaster planci</name>
    <name type="common">Crown-of-thorns starfish</name>
    <dbReference type="NCBI Taxonomy" id="133434"/>
    <lineage>
        <taxon>Eukaryota</taxon>
        <taxon>Metazoa</taxon>
        <taxon>Echinodermata</taxon>
        <taxon>Eleutherozoa</taxon>
        <taxon>Asterozoa</taxon>
        <taxon>Asteroidea</taxon>
        <taxon>Valvatacea</taxon>
        <taxon>Valvatida</taxon>
        <taxon>Acanthasteridae</taxon>
        <taxon>Acanthaster</taxon>
    </lineage>
</organism>
<gene>
    <name evidence="2 3" type="primary">LOC110978736</name>
</gene>
<dbReference type="OrthoDB" id="426293at2759"/>
<sequence length="184" mass="20535">MPPKKSAASTEKDVPVEKSSDLGVSIKFSDFSNELLCNEASYKKSGRWPVVLDPTGNAATFLKYRDAILLNARTPNDLVPNTIRRAVLAGLRYGKPLVLDLEDSDLFDVCVTKFDEVQKGLMDDILSKEIMKNEKYLSLVKDTDGPEFKADCFLSEVNNFLFVITTKIAPPSPLRIKTFVIEIN</sequence>
<accession>A0A8B7Y8V2</accession>
<dbReference type="GeneID" id="110978736"/>
<dbReference type="RefSeq" id="XP_022089663.1">
    <property type="nucleotide sequence ID" value="XM_022233971.1"/>
</dbReference>
<protein>
    <submittedName>
        <fullName evidence="2 3">IQ motif and ankyrin repeat domain-containing protein</fullName>
    </submittedName>
</protein>
<name>A0A8B7Y8V2_ACAPL</name>
<dbReference type="KEGG" id="aplc:110978736"/>
<dbReference type="AlphaFoldDB" id="A0A8B7Y8V2"/>
<dbReference type="Proteomes" id="UP000694845">
    <property type="component" value="Unplaced"/>
</dbReference>
<dbReference type="InterPro" id="IPR027417">
    <property type="entry name" value="P-loop_NTPase"/>
</dbReference>
<dbReference type="Gene3D" id="3.40.50.300">
    <property type="entry name" value="P-loop containing nucleotide triphosphate hydrolases"/>
    <property type="match status" value="1"/>
</dbReference>
<reference evidence="2 3" key="1">
    <citation type="submission" date="2025-04" db="UniProtKB">
        <authorList>
            <consortium name="RefSeq"/>
        </authorList>
    </citation>
    <scope>IDENTIFICATION</scope>
</reference>
<evidence type="ECO:0000313" key="2">
    <source>
        <dbReference type="RefSeq" id="XP_022089663.1"/>
    </source>
</evidence>
<evidence type="ECO:0000313" key="1">
    <source>
        <dbReference type="Proteomes" id="UP000694845"/>
    </source>
</evidence>
<dbReference type="OMA" id="CNEASYK"/>